<dbReference type="SMART" id="SM00342">
    <property type="entry name" value="HTH_ARAC"/>
    <property type="match status" value="1"/>
</dbReference>
<dbReference type="GO" id="GO:0043565">
    <property type="term" value="F:sequence-specific DNA binding"/>
    <property type="evidence" value="ECO:0007669"/>
    <property type="project" value="InterPro"/>
</dbReference>
<dbReference type="PANTHER" id="PTHR46796:SF2">
    <property type="entry name" value="TRANSCRIPTIONAL REGULATORY PROTEIN"/>
    <property type="match status" value="1"/>
</dbReference>
<dbReference type="PANTHER" id="PTHR46796">
    <property type="entry name" value="HTH-TYPE TRANSCRIPTIONAL ACTIVATOR RHAS-RELATED"/>
    <property type="match status" value="1"/>
</dbReference>
<evidence type="ECO:0000256" key="3">
    <source>
        <dbReference type="ARBA" id="ARBA00023163"/>
    </source>
</evidence>
<comment type="caution">
    <text evidence="5">The sequence shown here is derived from an EMBL/GenBank/DDBJ whole genome shotgun (WGS) entry which is preliminary data.</text>
</comment>
<dbReference type="SUPFAM" id="SSF51215">
    <property type="entry name" value="Regulatory protein AraC"/>
    <property type="match status" value="1"/>
</dbReference>
<dbReference type="InterPro" id="IPR018060">
    <property type="entry name" value="HTH_AraC"/>
</dbReference>
<keyword evidence="2" id="KW-0238">DNA-binding</keyword>
<evidence type="ECO:0000313" key="6">
    <source>
        <dbReference type="Proteomes" id="UP000320858"/>
    </source>
</evidence>
<accession>A0AA94VHE7</accession>
<evidence type="ECO:0000313" key="5">
    <source>
        <dbReference type="EMBL" id="TRA92005.1"/>
    </source>
</evidence>
<dbReference type="InterPro" id="IPR037923">
    <property type="entry name" value="HTH-like"/>
</dbReference>
<dbReference type="InterPro" id="IPR014710">
    <property type="entry name" value="RmlC-like_jellyroll"/>
</dbReference>
<dbReference type="InterPro" id="IPR003313">
    <property type="entry name" value="AraC-bd"/>
</dbReference>
<evidence type="ECO:0000256" key="2">
    <source>
        <dbReference type="ARBA" id="ARBA00023125"/>
    </source>
</evidence>
<protein>
    <submittedName>
        <fullName evidence="5">AraC family transcriptional regulator</fullName>
    </submittedName>
</protein>
<feature type="domain" description="HTH araC/xylS-type" evidence="4">
    <location>
        <begin position="200"/>
        <end position="297"/>
    </location>
</feature>
<keyword evidence="3" id="KW-0804">Transcription</keyword>
<dbReference type="GO" id="GO:0003700">
    <property type="term" value="F:DNA-binding transcription factor activity"/>
    <property type="evidence" value="ECO:0007669"/>
    <property type="project" value="InterPro"/>
</dbReference>
<dbReference type="EMBL" id="SGOB01000001">
    <property type="protein sequence ID" value="TRA92005.1"/>
    <property type="molecule type" value="Genomic_DNA"/>
</dbReference>
<dbReference type="Pfam" id="PF02311">
    <property type="entry name" value="AraC_binding"/>
    <property type="match status" value="1"/>
</dbReference>
<proteinExistence type="predicted"/>
<dbReference type="SUPFAM" id="SSF46689">
    <property type="entry name" value="Homeodomain-like"/>
    <property type="match status" value="2"/>
</dbReference>
<dbReference type="InterPro" id="IPR009057">
    <property type="entry name" value="Homeodomain-like_sf"/>
</dbReference>
<dbReference type="Gene3D" id="2.60.120.10">
    <property type="entry name" value="Jelly Rolls"/>
    <property type="match status" value="1"/>
</dbReference>
<evidence type="ECO:0000256" key="1">
    <source>
        <dbReference type="ARBA" id="ARBA00023015"/>
    </source>
</evidence>
<keyword evidence="1" id="KW-0805">Transcription regulation</keyword>
<gene>
    <name evidence="5" type="ORF">EXN24_11300</name>
</gene>
<dbReference type="PROSITE" id="PS01124">
    <property type="entry name" value="HTH_ARAC_FAMILY_2"/>
    <property type="match status" value="1"/>
</dbReference>
<dbReference type="AlphaFoldDB" id="A0AA94VHE7"/>
<dbReference type="Gene3D" id="1.10.10.60">
    <property type="entry name" value="Homeodomain-like"/>
    <property type="match status" value="1"/>
</dbReference>
<reference evidence="5 6" key="1">
    <citation type="journal article" date="2019" name="Appl. Microbiol. Biotechnol.">
        <title>Differential efficiency of wild type rhizogenic strains for rol gene transformation of plants.</title>
        <authorList>
            <person name="Desmet S."/>
            <person name="De Keyser E."/>
            <person name="Van Vaerenbergh J."/>
            <person name="Baeyen S."/>
            <person name="Van Huylenbroeck J."/>
            <person name="Geelen D."/>
            <person name="Dhooghe E."/>
        </authorList>
    </citation>
    <scope>NUCLEOTIDE SEQUENCE [LARGE SCALE GENOMIC DNA]</scope>
    <source>
        <strain evidence="5 6">B 4.1</strain>
    </source>
</reference>
<dbReference type="Pfam" id="PF12833">
    <property type="entry name" value="HTH_18"/>
    <property type="match status" value="1"/>
</dbReference>
<dbReference type="InterPro" id="IPR050204">
    <property type="entry name" value="AraC_XylS_family_regulators"/>
</dbReference>
<evidence type="ECO:0000259" key="4">
    <source>
        <dbReference type="PROSITE" id="PS01124"/>
    </source>
</evidence>
<dbReference type="Proteomes" id="UP000320858">
    <property type="component" value="Unassembled WGS sequence"/>
</dbReference>
<organism evidence="5 6">
    <name type="scientific">Rhizobium rhizogenes</name>
    <name type="common">Agrobacterium rhizogenes</name>
    <dbReference type="NCBI Taxonomy" id="359"/>
    <lineage>
        <taxon>Bacteria</taxon>
        <taxon>Pseudomonadati</taxon>
        <taxon>Pseudomonadota</taxon>
        <taxon>Alphaproteobacteria</taxon>
        <taxon>Hyphomicrobiales</taxon>
        <taxon>Rhizobiaceae</taxon>
        <taxon>Rhizobium/Agrobacterium group</taxon>
        <taxon>Rhizobium</taxon>
    </lineage>
</organism>
<name>A0AA94VHE7_RHIRH</name>
<sequence length="300" mass="33720">MTAILVSNMRTQSGSGYEREATLAPQGTSDLERSCKFEGIVQAPSSEGIERIEARFHGNAYAPHRHDTYALGVTLSGVQTFSYRGTSHFSTPGKVIVLHPDEVHDGGAGTDEGLRYRMLYLPPEKTMQVATGFHALPFAKNPVIEDDEFRQCLIEALGNLEGEPDNLLLTDWQSRLSDLLWKHSNGNQRTIKRLDRIAVFRCRDYLLENSALAVSSEKLEQISGLDRFTLFRHFRSLFGTSPHRYLIMRRLQKCKDMMRAGAGLAETAFACGFADQAHFTRHFKNAFGMPPGRWLSLVSH</sequence>